<dbReference type="Pfam" id="PF05834">
    <property type="entry name" value="Lycopene_cycl"/>
    <property type="match status" value="1"/>
</dbReference>
<name>A0ABS1S4U2_9RHOB</name>
<dbReference type="NCBIfam" id="TIGR01790">
    <property type="entry name" value="carotene-cycl"/>
    <property type="match status" value="1"/>
</dbReference>
<accession>A0ABS1S4U2</accession>
<organism evidence="2 3">
    <name type="scientific">Paracoccus aerius</name>
    <dbReference type="NCBI Taxonomy" id="1915382"/>
    <lineage>
        <taxon>Bacteria</taxon>
        <taxon>Pseudomonadati</taxon>
        <taxon>Pseudomonadota</taxon>
        <taxon>Alphaproteobacteria</taxon>
        <taxon>Rhodobacterales</taxon>
        <taxon>Paracoccaceae</taxon>
        <taxon>Paracoccus</taxon>
    </lineage>
</organism>
<dbReference type="RefSeq" id="WP_202380126.1">
    <property type="nucleotide sequence ID" value="NZ_BNCL01000007.1"/>
</dbReference>
<dbReference type="EMBL" id="JAESHT010000006">
    <property type="protein sequence ID" value="MBL3673726.1"/>
    <property type="molecule type" value="Genomic_DNA"/>
</dbReference>
<evidence type="ECO:0000256" key="1">
    <source>
        <dbReference type="ARBA" id="ARBA00006599"/>
    </source>
</evidence>
<dbReference type="InterPro" id="IPR036188">
    <property type="entry name" value="FAD/NAD-bd_sf"/>
</dbReference>
<dbReference type="SUPFAM" id="SSF51905">
    <property type="entry name" value="FAD/NAD(P)-binding domain"/>
    <property type="match status" value="1"/>
</dbReference>
<dbReference type="InterPro" id="IPR008461">
    <property type="entry name" value="CrtY"/>
</dbReference>
<keyword evidence="2" id="KW-0413">Isomerase</keyword>
<protein>
    <submittedName>
        <fullName evidence="2">Lycopene beta-cyclase CrtY</fullName>
        <ecNumber evidence="2">5.5.1.19</ecNumber>
    </submittedName>
</protein>
<dbReference type="Proteomes" id="UP000644749">
    <property type="component" value="Unassembled WGS sequence"/>
</dbReference>
<proteinExistence type="inferred from homology"/>
<comment type="caution">
    <text evidence="2">The sequence shown here is derived from an EMBL/GenBank/DDBJ whole genome shotgun (WGS) entry which is preliminary data.</text>
</comment>
<dbReference type="GO" id="GO:0016853">
    <property type="term" value="F:isomerase activity"/>
    <property type="evidence" value="ECO:0007669"/>
    <property type="project" value="UniProtKB-KW"/>
</dbReference>
<dbReference type="NCBIfam" id="TIGR01789">
    <property type="entry name" value="lycopene_cycl"/>
    <property type="match status" value="1"/>
</dbReference>
<evidence type="ECO:0000313" key="3">
    <source>
        <dbReference type="Proteomes" id="UP000644749"/>
    </source>
</evidence>
<dbReference type="InterPro" id="IPR010108">
    <property type="entry name" value="Lycopene_cyclase_b/e"/>
</dbReference>
<reference evidence="2 3" key="1">
    <citation type="submission" date="2021-01" db="EMBL/GenBank/DDBJ databases">
        <title>011410 draft genome.</title>
        <authorList>
            <person name="Lang L."/>
        </authorList>
    </citation>
    <scope>NUCLEOTIDE SEQUENCE [LARGE SCALE GENOMIC DNA]</scope>
    <source>
        <strain evidence="2 3">KCTC 42845</strain>
    </source>
</reference>
<gene>
    <name evidence="2" type="primary">crtY</name>
    <name evidence="2" type="ORF">JL111_09525</name>
</gene>
<keyword evidence="3" id="KW-1185">Reference proteome</keyword>
<dbReference type="EC" id="5.5.1.19" evidence="2"/>
<sequence>MVAGAGLAGSLAALRLAGAADVVLIDQRPEPLAGHTWSFHSGDVDSAQRAWLQPALRCQWDGQDVRFPGYGRQLRSGYASIDADSLGAALSGVAGVTRITGRVASVDAGGVTLADGQRIEGDLAVDARGFSPHPSIEVRFQKFLGQEILLEAPHGLTRPVIMDATVPQMDGYRFFYLLPFDDRRLLVEATYYSDGASLSSADQRAGIAEYAAAQGWRIATVEREENGVLPIALRFDADAFWRGIPADLPTIGLRAMRFHALTGYSLPHAVRSADLIARHWRQGAQVLAGALRGDSLADAKAQGFYRLLSRMLFEAAAPDERRHVMERFYRLPEPLIERFYAGQSTWADKARILTGRPPVPVGRALRCLPETFKVKPA</sequence>
<dbReference type="Gene3D" id="3.50.50.60">
    <property type="entry name" value="FAD/NAD(P)-binding domain"/>
    <property type="match status" value="1"/>
</dbReference>
<evidence type="ECO:0000313" key="2">
    <source>
        <dbReference type="EMBL" id="MBL3673726.1"/>
    </source>
</evidence>
<comment type="similarity">
    <text evidence="1">Belongs to the lycopene cyclase family.</text>
</comment>